<dbReference type="PANTHER" id="PTHR39082">
    <property type="entry name" value="PHOSPHOLIPASE C-BETA-2-RELATED"/>
    <property type="match status" value="1"/>
</dbReference>
<gene>
    <name evidence="4" type="ORF">DTO57_03235</name>
</gene>
<dbReference type="Proteomes" id="UP000253508">
    <property type="component" value="Unassembled WGS sequence"/>
</dbReference>
<dbReference type="Pfam" id="PF24481">
    <property type="entry name" value="CT398_CC"/>
    <property type="match status" value="1"/>
</dbReference>
<feature type="coiled-coil region" evidence="1">
    <location>
        <begin position="40"/>
        <end position="118"/>
    </location>
</feature>
<dbReference type="Gene3D" id="1.10.287.1490">
    <property type="match status" value="1"/>
</dbReference>
<evidence type="ECO:0000313" key="5">
    <source>
        <dbReference type="Proteomes" id="UP000253508"/>
    </source>
</evidence>
<evidence type="ECO:0000256" key="1">
    <source>
        <dbReference type="SAM" id="Coils"/>
    </source>
</evidence>
<evidence type="ECO:0000313" key="4">
    <source>
        <dbReference type="EMBL" id="RCK61654.1"/>
    </source>
</evidence>
<feature type="domain" description="CT398-like coiled coil hairpin" evidence="3">
    <location>
        <begin position="2"/>
        <end position="172"/>
    </location>
</feature>
<reference evidence="4 5" key="1">
    <citation type="submission" date="2018-07" db="EMBL/GenBank/DDBJ databases">
        <title>Microbacterium endoborsara sp. nov., a novel actinobacterium isolated from Borszczowia aralocaspica.</title>
        <authorList>
            <person name="An D."/>
        </authorList>
    </citation>
    <scope>NUCLEOTIDE SEQUENCE [LARGE SCALE GENOMIC DNA]</scope>
    <source>
        <strain evidence="4 5">C1.15228</strain>
    </source>
</reference>
<protein>
    <submittedName>
        <fullName evidence="4">DNA-binding protein</fullName>
    </submittedName>
</protein>
<proteinExistence type="predicted"/>
<dbReference type="PANTHER" id="PTHR39082:SF1">
    <property type="entry name" value="SCAVENGER RECEPTOR CLASS A MEMBER 3"/>
    <property type="match status" value="1"/>
</dbReference>
<keyword evidence="1" id="KW-0175">Coiled coil</keyword>
<dbReference type="EMBL" id="QORO01000001">
    <property type="protein sequence ID" value="RCK61654.1"/>
    <property type="molecule type" value="Genomic_DNA"/>
</dbReference>
<evidence type="ECO:0000259" key="3">
    <source>
        <dbReference type="Pfam" id="PF24481"/>
    </source>
</evidence>
<keyword evidence="4" id="KW-0238">DNA-binding</keyword>
<dbReference type="AlphaFoldDB" id="A0A367Y714"/>
<sequence>MALERVDAQRKNPPHAARVKELIASRNEHGRTLIERTNTRDDIKAELQRVEGDIKVARGRKERDEERLSQTAVARDARALESEIEALAARIDGLETRELELMEDLQAAEKRVSEQEEVLGGISTEGQRLSAEGKAAVEAATTEFTQLTSDREAVAGRIPDPLLADYERLAARGVGAGHFQHGTCGGCHMALAPTDVDALRKAAADDVVYCPECGCIMVRTHESGL</sequence>
<evidence type="ECO:0000259" key="2">
    <source>
        <dbReference type="Pfam" id="PF02591"/>
    </source>
</evidence>
<dbReference type="InterPro" id="IPR003743">
    <property type="entry name" value="Zf-RING_7"/>
</dbReference>
<keyword evidence="5" id="KW-1185">Reference proteome</keyword>
<dbReference type="InterPro" id="IPR052376">
    <property type="entry name" value="Oxidative_Scav/Glycosyltrans"/>
</dbReference>
<accession>A0A367Y714</accession>
<comment type="caution">
    <text evidence="4">The sequence shown here is derived from an EMBL/GenBank/DDBJ whole genome shotgun (WGS) entry which is preliminary data.</text>
</comment>
<name>A0A367Y714_9MICO</name>
<organism evidence="4 5">
    <name type="scientific">Microbacterium sorbitolivorans</name>
    <dbReference type="NCBI Taxonomy" id="1867410"/>
    <lineage>
        <taxon>Bacteria</taxon>
        <taxon>Bacillati</taxon>
        <taxon>Actinomycetota</taxon>
        <taxon>Actinomycetes</taxon>
        <taxon>Micrococcales</taxon>
        <taxon>Microbacteriaceae</taxon>
        <taxon>Microbacterium</taxon>
    </lineage>
</organism>
<dbReference type="GO" id="GO:0003677">
    <property type="term" value="F:DNA binding"/>
    <property type="evidence" value="ECO:0007669"/>
    <property type="project" value="UniProtKB-KW"/>
</dbReference>
<feature type="domain" description="C4-type zinc ribbon" evidence="2">
    <location>
        <begin position="183"/>
        <end position="217"/>
    </location>
</feature>
<dbReference type="Pfam" id="PF02591">
    <property type="entry name" value="Zn_ribbon_9"/>
    <property type="match status" value="1"/>
</dbReference>
<dbReference type="InterPro" id="IPR056003">
    <property type="entry name" value="CT398_CC_hairpin"/>
</dbReference>